<proteinExistence type="inferred from homology"/>
<dbReference type="InterPro" id="IPR025657">
    <property type="entry name" value="RadC_JAB"/>
</dbReference>
<sequence length="225" mass="25393">MEKKLHEGHRQRVKTRYLTEGLDAFEDHQVLEMLLFFCIPMKDTNELSHKMIREFGSLAGLFEADPKDICNRCGVSENTAILVSLTPSLARRYFKGKWGDKPNINSSSKAGEYAVSLFAGRIYEAFFVVCLDSQNRVNHAALVHEGTLNEVPVYPRLIVELVLRHQANSVILAHNHPSGSMNPSQDDIEITKKITSALEPISVKVIDHIIVAGDNYMSFKERKLI</sequence>
<keyword evidence="5" id="KW-0862">Zinc</keyword>
<evidence type="ECO:0000256" key="4">
    <source>
        <dbReference type="ARBA" id="ARBA00022801"/>
    </source>
</evidence>
<evidence type="ECO:0000256" key="5">
    <source>
        <dbReference type="ARBA" id="ARBA00022833"/>
    </source>
</evidence>
<dbReference type="STRING" id="1195236.CTER_1221"/>
<dbReference type="PROSITE" id="PS50249">
    <property type="entry name" value="MPN"/>
    <property type="match status" value="1"/>
</dbReference>
<evidence type="ECO:0000259" key="8">
    <source>
        <dbReference type="PROSITE" id="PS50249"/>
    </source>
</evidence>
<feature type="domain" description="MPN" evidence="8">
    <location>
        <begin position="103"/>
        <end position="225"/>
    </location>
</feature>
<dbReference type="EMBL" id="AORV01000025">
    <property type="protein sequence ID" value="EMS72947.1"/>
    <property type="molecule type" value="Genomic_DNA"/>
</dbReference>
<dbReference type="GO" id="GO:0006508">
    <property type="term" value="P:proteolysis"/>
    <property type="evidence" value="ECO:0007669"/>
    <property type="project" value="UniProtKB-KW"/>
</dbReference>
<dbReference type="PANTHER" id="PTHR30471">
    <property type="entry name" value="DNA REPAIR PROTEIN RADC"/>
    <property type="match status" value="1"/>
</dbReference>
<keyword evidence="3" id="KW-0479">Metal-binding</keyword>
<keyword evidence="2" id="KW-0645">Protease</keyword>
<evidence type="ECO:0000256" key="3">
    <source>
        <dbReference type="ARBA" id="ARBA00022723"/>
    </source>
</evidence>
<dbReference type="GO" id="GO:0008237">
    <property type="term" value="F:metallopeptidase activity"/>
    <property type="evidence" value="ECO:0007669"/>
    <property type="project" value="UniProtKB-KW"/>
</dbReference>
<dbReference type="PROSITE" id="PS01302">
    <property type="entry name" value="UPF0758"/>
    <property type="match status" value="1"/>
</dbReference>
<dbReference type="NCBIfam" id="NF000642">
    <property type="entry name" value="PRK00024.1"/>
    <property type="match status" value="1"/>
</dbReference>
<dbReference type="InterPro" id="IPR020891">
    <property type="entry name" value="UPF0758_CS"/>
</dbReference>
<dbReference type="eggNOG" id="COG2003">
    <property type="taxonomic scope" value="Bacteria"/>
</dbReference>
<gene>
    <name evidence="9" type="ORF">CTER_1221</name>
</gene>
<dbReference type="PATRIC" id="fig|1195236.3.peg.1530"/>
<evidence type="ECO:0000256" key="1">
    <source>
        <dbReference type="ARBA" id="ARBA00010243"/>
    </source>
</evidence>
<dbReference type="InterPro" id="IPR037518">
    <property type="entry name" value="MPN"/>
</dbReference>
<accession>S0FM09</accession>
<organism evidence="9 10">
    <name type="scientific">Ruminiclostridium cellobioparum subsp. termitidis CT1112</name>
    <dbReference type="NCBI Taxonomy" id="1195236"/>
    <lineage>
        <taxon>Bacteria</taxon>
        <taxon>Bacillati</taxon>
        <taxon>Bacillota</taxon>
        <taxon>Clostridia</taxon>
        <taxon>Eubacteriales</taxon>
        <taxon>Oscillospiraceae</taxon>
        <taxon>Ruminiclostridium</taxon>
    </lineage>
</organism>
<keyword evidence="4" id="KW-0378">Hydrolase</keyword>
<dbReference type="NCBIfam" id="TIGR00608">
    <property type="entry name" value="radc"/>
    <property type="match status" value="1"/>
</dbReference>
<dbReference type="CDD" id="cd08071">
    <property type="entry name" value="MPN_DUF2466"/>
    <property type="match status" value="1"/>
</dbReference>
<comment type="similarity">
    <text evidence="1 7">Belongs to the UPF0758 family.</text>
</comment>
<dbReference type="RefSeq" id="WP_004624697.1">
    <property type="nucleotide sequence ID" value="NZ_AORV01000025.1"/>
</dbReference>
<evidence type="ECO:0000256" key="7">
    <source>
        <dbReference type="RuleBase" id="RU003797"/>
    </source>
</evidence>
<dbReference type="PANTHER" id="PTHR30471:SF3">
    <property type="entry name" value="UPF0758 PROTEIN YEES-RELATED"/>
    <property type="match status" value="1"/>
</dbReference>
<evidence type="ECO:0000256" key="2">
    <source>
        <dbReference type="ARBA" id="ARBA00022670"/>
    </source>
</evidence>
<dbReference type="AlphaFoldDB" id="S0FM09"/>
<keyword evidence="6" id="KW-0482">Metalloprotease</keyword>
<reference evidence="9 10" key="1">
    <citation type="journal article" date="2013" name="Genome Announc.">
        <title>Draft Genome Sequence of the Cellulolytic, Mesophilic, Anaerobic Bacterium Clostridium termitidis Strain CT1112 (DSM 5398).</title>
        <authorList>
            <person name="Lal S."/>
            <person name="Ramachandran U."/>
            <person name="Zhang X."/>
            <person name="Munir R."/>
            <person name="Sparling R."/>
            <person name="Levin D.B."/>
        </authorList>
    </citation>
    <scope>NUCLEOTIDE SEQUENCE [LARGE SCALE GENOMIC DNA]</scope>
    <source>
        <strain evidence="9 10">CT1112</strain>
    </source>
</reference>
<evidence type="ECO:0000313" key="10">
    <source>
        <dbReference type="Proteomes" id="UP000014155"/>
    </source>
</evidence>
<evidence type="ECO:0000313" key="9">
    <source>
        <dbReference type="EMBL" id="EMS72947.1"/>
    </source>
</evidence>
<name>S0FM09_RUMCE</name>
<dbReference type="Proteomes" id="UP000014155">
    <property type="component" value="Unassembled WGS sequence"/>
</dbReference>
<dbReference type="GO" id="GO:0046872">
    <property type="term" value="F:metal ion binding"/>
    <property type="evidence" value="ECO:0007669"/>
    <property type="project" value="UniProtKB-KW"/>
</dbReference>
<dbReference type="InterPro" id="IPR001405">
    <property type="entry name" value="UPF0758"/>
</dbReference>
<keyword evidence="10" id="KW-1185">Reference proteome</keyword>
<dbReference type="Pfam" id="PF04002">
    <property type="entry name" value="RadC"/>
    <property type="match status" value="1"/>
</dbReference>
<evidence type="ECO:0000256" key="6">
    <source>
        <dbReference type="ARBA" id="ARBA00023049"/>
    </source>
</evidence>
<protein>
    <submittedName>
        <fullName evidence="9">DNA repair protein radc</fullName>
    </submittedName>
</protein>
<dbReference type="Gene3D" id="3.40.140.10">
    <property type="entry name" value="Cytidine Deaminase, domain 2"/>
    <property type="match status" value="1"/>
</dbReference>
<comment type="caution">
    <text evidence="9">The sequence shown here is derived from an EMBL/GenBank/DDBJ whole genome shotgun (WGS) entry which is preliminary data.</text>
</comment>